<evidence type="ECO:0000313" key="2">
    <source>
        <dbReference type="EMBL" id="DAD84928.1"/>
    </source>
</evidence>
<evidence type="ECO:0000256" key="1">
    <source>
        <dbReference type="SAM" id="Phobius"/>
    </source>
</evidence>
<sequence>MKSPRQNRKDIVVSVIIGILLTFLPVWMWEKSLQQILAGIVFALFTYLALL</sequence>
<dbReference type="EMBL" id="BK014969">
    <property type="protein sequence ID" value="DAD84928.1"/>
    <property type="molecule type" value="Genomic_DNA"/>
</dbReference>
<keyword evidence="1" id="KW-1133">Transmembrane helix</keyword>
<proteinExistence type="predicted"/>
<feature type="transmembrane region" description="Helical" evidence="1">
    <location>
        <begin position="12"/>
        <end position="29"/>
    </location>
</feature>
<accession>A0A8S5MS02</accession>
<protein>
    <submittedName>
        <fullName evidence="2">Uncharacterized protein</fullName>
    </submittedName>
</protein>
<keyword evidence="1" id="KW-0472">Membrane</keyword>
<keyword evidence="1" id="KW-0812">Transmembrane</keyword>
<feature type="transmembrane region" description="Helical" evidence="1">
    <location>
        <begin position="35"/>
        <end position="50"/>
    </location>
</feature>
<reference evidence="2" key="1">
    <citation type="journal article" date="2021" name="Proc. Natl. Acad. Sci. U.S.A.">
        <title>A Catalog of Tens of Thousands of Viruses from Human Metagenomes Reveals Hidden Associations with Chronic Diseases.</title>
        <authorList>
            <person name="Tisza M.J."/>
            <person name="Buck C.B."/>
        </authorList>
    </citation>
    <scope>NUCLEOTIDE SEQUENCE</scope>
    <source>
        <strain evidence="2">Ctouo22</strain>
    </source>
</reference>
<name>A0A8S5MS02_9CAUD</name>
<organism evidence="2">
    <name type="scientific">Siphoviridae sp. ctouo22</name>
    <dbReference type="NCBI Taxonomy" id="2826463"/>
    <lineage>
        <taxon>Viruses</taxon>
        <taxon>Duplodnaviria</taxon>
        <taxon>Heunggongvirae</taxon>
        <taxon>Uroviricota</taxon>
        <taxon>Caudoviricetes</taxon>
    </lineage>
</organism>